<keyword evidence="7" id="KW-1185">Reference proteome</keyword>
<evidence type="ECO:0000256" key="5">
    <source>
        <dbReference type="RuleBase" id="RU003682"/>
    </source>
</evidence>
<dbReference type="InterPro" id="IPR026992">
    <property type="entry name" value="DIOX_N"/>
</dbReference>
<protein>
    <submittedName>
        <fullName evidence="8">1-aminocyclopropane-1-carboxylate oxidase homolog 12-like isoform X2</fullName>
    </submittedName>
</protein>
<evidence type="ECO:0000313" key="7">
    <source>
        <dbReference type="Proteomes" id="UP000827889"/>
    </source>
</evidence>
<dbReference type="PANTHER" id="PTHR10209">
    <property type="entry name" value="OXIDOREDUCTASE, 2OG-FE II OXYGENASE FAMILY PROTEIN"/>
    <property type="match status" value="1"/>
</dbReference>
<proteinExistence type="inferred from homology"/>
<dbReference type="InterPro" id="IPR027443">
    <property type="entry name" value="IPNS-like_sf"/>
</dbReference>
<evidence type="ECO:0000313" key="8">
    <source>
        <dbReference type="RefSeq" id="XP_048141238.1"/>
    </source>
</evidence>
<evidence type="ECO:0000256" key="3">
    <source>
        <dbReference type="ARBA" id="ARBA00023002"/>
    </source>
</evidence>
<name>A0ABM3HXA3_9MYRT</name>
<feature type="domain" description="Fe2OG dioxygenase" evidence="6">
    <location>
        <begin position="204"/>
        <end position="312"/>
    </location>
</feature>
<evidence type="ECO:0000256" key="1">
    <source>
        <dbReference type="ARBA" id="ARBA00008056"/>
    </source>
</evidence>
<evidence type="ECO:0000256" key="4">
    <source>
        <dbReference type="ARBA" id="ARBA00023004"/>
    </source>
</evidence>
<dbReference type="RefSeq" id="XP_048141238.1">
    <property type="nucleotide sequence ID" value="XM_048285281.1"/>
</dbReference>
<comment type="similarity">
    <text evidence="1 5">Belongs to the iron/ascorbate-dependent oxidoreductase family.</text>
</comment>
<dbReference type="Pfam" id="PF03171">
    <property type="entry name" value="2OG-FeII_Oxy"/>
    <property type="match status" value="1"/>
</dbReference>
<dbReference type="InterPro" id="IPR005123">
    <property type="entry name" value="Oxoglu/Fe-dep_dioxygenase_dom"/>
</dbReference>
<dbReference type="SUPFAM" id="SSF51197">
    <property type="entry name" value="Clavaminate synthase-like"/>
    <property type="match status" value="1"/>
</dbReference>
<gene>
    <name evidence="8" type="primary">LOC115743308</name>
</gene>
<dbReference type="GeneID" id="115743308"/>
<reference evidence="8" key="2">
    <citation type="submission" date="2025-08" db="UniProtKB">
        <authorList>
            <consortium name="RefSeq"/>
        </authorList>
    </citation>
    <scope>IDENTIFICATION</scope>
    <source>
        <tissue evidence="8">Leaf</tissue>
    </source>
</reference>
<dbReference type="InterPro" id="IPR044861">
    <property type="entry name" value="IPNS-like_FE2OG_OXY"/>
</dbReference>
<evidence type="ECO:0000256" key="2">
    <source>
        <dbReference type="ARBA" id="ARBA00022723"/>
    </source>
</evidence>
<keyword evidence="4 5" id="KW-0408">Iron</keyword>
<dbReference type="PROSITE" id="PS51471">
    <property type="entry name" value="FE2OG_OXY"/>
    <property type="match status" value="1"/>
</dbReference>
<dbReference type="PANTHER" id="PTHR10209:SF714">
    <property type="entry name" value="1-AMINOCYCLOPROPANE-1-CARBOXYLATE OXIDASE HOMOLOG 11-RELATED"/>
    <property type="match status" value="1"/>
</dbReference>
<accession>A0ABM3HXA3</accession>
<keyword evidence="2 5" id="KW-0479">Metal-binding</keyword>
<keyword evidence="3 5" id="KW-0560">Oxidoreductase</keyword>
<dbReference type="Pfam" id="PF14226">
    <property type="entry name" value="DIOX_N"/>
    <property type="match status" value="1"/>
</dbReference>
<dbReference type="Proteomes" id="UP000827889">
    <property type="component" value="Chromosome 1"/>
</dbReference>
<organism evidence="7 8">
    <name type="scientific">Rhodamnia argentea</name>
    <dbReference type="NCBI Taxonomy" id="178133"/>
    <lineage>
        <taxon>Eukaryota</taxon>
        <taxon>Viridiplantae</taxon>
        <taxon>Streptophyta</taxon>
        <taxon>Embryophyta</taxon>
        <taxon>Tracheophyta</taxon>
        <taxon>Spermatophyta</taxon>
        <taxon>Magnoliopsida</taxon>
        <taxon>eudicotyledons</taxon>
        <taxon>Gunneridae</taxon>
        <taxon>Pentapetalae</taxon>
        <taxon>rosids</taxon>
        <taxon>malvids</taxon>
        <taxon>Myrtales</taxon>
        <taxon>Myrtaceae</taxon>
        <taxon>Myrtoideae</taxon>
        <taxon>Myrteae</taxon>
        <taxon>Australasian group</taxon>
        <taxon>Rhodamnia</taxon>
    </lineage>
</organism>
<dbReference type="Gene3D" id="2.60.120.330">
    <property type="entry name" value="B-lactam Antibiotic, Isopenicillin N Synthase, Chain"/>
    <property type="match status" value="1"/>
</dbReference>
<evidence type="ECO:0000259" key="6">
    <source>
        <dbReference type="PROSITE" id="PS51471"/>
    </source>
</evidence>
<sequence length="354" mass="40459">MDILDANEFDRMKELKDFDDMRTGVKGLVDAGITKIPNIFVRPANELADDKIDFSLRDVHLPVVDLSQIQSPEKRKAVVDEVKAASSEWGFFRLVNHGVPHGLMEDILEAIREFHEGDPEEKKRLYSRDTARNLVYYSNYSFYHARSLSRRDSFAVMSNMSDPLELPATCREAIWEYRKQMRELGDLLLELLSEALGLKPRHLIEMECGKKHDLVCHYHPPCPEPDRTWGSTQHRDPFFLTVLLQDQVGGLQVLHQDHWVDVKPVPGSFVVNIGDFLQVRSIISNNIFRSVEHRVQASRVGPRVSAALFITTGSGPSEKVFGPIKELVSEENPPLYGESRPSEYFSLFQQKKIS</sequence>
<reference evidence="7" key="1">
    <citation type="submission" date="2025-05" db="UniProtKB">
        <authorList>
            <consortium name="RefSeq"/>
        </authorList>
    </citation>
    <scope>NUCLEOTIDE SEQUENCE [LARGE SCALE GENOMIC DNA]</scope>
</reference>